<dbReference type="EMBL" id="CAMXCT030001718">
    <property type="protein sequence ID" value="CAL4779796.1"/>
    <property type="molecule type" value="Genomic_DNA"/>
</dbReference>
<evidence type="ECO:0000313" key="8">
    <source>
        <dbReference type="Proteomes" id="UP001152797"/>
    </source>
</evidence>
<accession>A0A9P1CIX0</accession>
<dbReference type="OrthoDB" id="438431at2759"/>
<keyword evidence="7" id="KW-0347">Helicase</keyword>
<dbReference type="InterPro" id="IPR014001">
    <property type="entry name" value="Helicase_ATP-bd"/>
</dbReference>
<keyword evidence="7" id="KW-0378">Hydrolase</keyword>
<keyword evidence="7" id="KW-0067">ATP-binding</keyword>
<keyword evidence="8" id="KW-1185">Reference proteome</keyword>
<dbReference type="InterPro" id="IPR027417">
    <property type="entry name" value="P-loop_NTPase"/>
</dbReference>
<evidence type="ECO:0000259" key="5">
    <source>
        <dbReference type="PROSITE" id="PS51192"/>
    </source>
</evidence>
<dbReference type="Gene3D" id="2.60.120.330">
    <property type="entry name" value="B-lactam Antibiotic, Isopenicillin N Synthase, Chain"/>
    <property type="match status" value="1"/>
</dbReference>
<dbReference type="Gene3D" id="3.80.10.10">
    <property type="entry name" value="Ribonuclease Inhibitor"/>
    <property type="match status" value="1"/>
</dbReference>
<dbReference type="Pfam" id="PF13516">
    <property type="entry name" value="LRR_6"/>
    <property type="match status" value="2"/>
</dbReference>
<dbReference type="SMART" id="SM00368">
    <property type="entry name" value="LRR_RI"/>
    <property type="match status" value="3"/>
</dbReference>
<evidence type="ECO:0000313" key="7">
    <source>
        <dbReference type="EMBL" id="CAL4779796.1"/>
    </source>
</evidence>
<dbReference type="Gene3D" id="3.40.50.300">
    <property type="entry name" value="P-loop containing nucleotide triphosphate hydrolases"/>
    <property type="match status" value="1"/>
</dbReference>
<evidence type="ECO:0000256" key="4">
    <source>
        <dbReference type="SAM" id="MobiDB-lite"/>
    </source>
</evidence>
<dbReference type="SUPFAM" id="SSF52047">
    <property type="entry name" value="RNI-like"/>
    <property type="match status" value="1"/>
</dbReference>
<dbReference type="PANTHER" id="PTHR46332:SF5">
    <property type="entry name" value="ASPARTATE BETA-HYDROXYLASE DOMAIN CONTAINING 2"/>
    <property type="match status" value="1"/>
</dbReference>
<dbReference type="GO" id="GO:0004386">
    <property type="term" value="F:helicase activity"/>
    <property type="evidence" value="ECO:0007669"/>
    <property type="project" value="UniProtKB-KW"/>
</dbReference>
<dbReference type="SUPFAM" id="SSF52540">
    <property type="entry name" value="P-loop containing nucleoside triphosphate hydrolases"/>
    <property type="match status" value="1"/>
</dbReference>
<dbReference type="GO" id="GO:0051213">
    <property type="term" value="F:dioxygenase activity"/>
    <property type="evidence" value="ECO:0007669"/>
    <property type="project" value="UniProtKB-KW"/>
</dbReference>
<feature type="compositionally biased region" description="Basic and acidic residues" evidence="4">
    <location>
        <begin position="887"/>
        <end position="899"/>
    </location>
</feature>
<feature type="region of interest" description="Disordered" evidence="4">
    <location>
        <begin position="872"/>
        <end position="926"/>
    </location>
</feature>
<dbReference type="Pfam" id="PF00270">
    <property type="entry name" value="DEAD"/>
    <property type="match status" value="1"/>
</dbReference>
<feature type="domain" description="Helicase ATP-binding" evidence="5">
    <location>
        <begin position="485"/>
        <end position="621"/>
    </location>
</feature>
<evidence type="ECO:0000256" key="3">
    <source>
        <dbReference type="ARBA" id="ARBA00023002"/>
    </source>
</evidence>
<dbReference type="InterPro" id="IPR011990">
    <property type="entry name" value="TPR-like_helical_dom_sf"/>
</dbReference>
<reference evidence="7 8" key="2">
    <citation type="submission" date="2024-05" db="EMBL/GenBank/DDBJ databases">
        <authorList>
            <person name="Chen Y."/>
            <person name="Shah S."/>
            <person name="Dougan E. K."/>
            <person name="Thang M."/>
            <person name="Chan C."/>
        </authorList>
    </citation>
    <scope>NUCLEOTIDE SEQUENCE [LARGE SCALE GENOMIC DNA]</scope>
</reference>
<evidence type="ECO:0000256" key="1">
    <source>
        <dbReference type="ARBA" id="ARBA00007730"/>
    </source>
</evidence>
<dbReference type="InterPro" id="IPR027443">
    <property type="entry name" value="IPNS-like_sf"/>
</dbReference>
<dbReference type="GO" id="GO:0005524">
    <property type="term" value="F:ATP binding"/>
    <property type="evidence" value="ECO:0007669"/>
    <property type="project" value="InterPro"/>
</dbReference>
<name>A0A9P1CIX0_9DINO</name>
<gene>
    <name evidence="6" type="ORF">C1SCF055_LOCUS19311</name>
</gene>
<dbReference type="Pfam" id="PF05118">
    <property type="entry name" value="Asp_Arg_Hydrox"/>
    <property type="match status" value="1"/>
</dbReference>
<dbReference type="InterPro" id="IPR051821">
    <property type="entry name" value="Asp/Asn_beta-hydroxylase"/>
</dbReference>
<dbReference type="InterPro" id="IPR011545">
    <property type="entry name" value="DEAD/DEAH_box_helicase_dom"/>
</dbReference>
<keyword evidence="7" id="KW-0547">Nucleotide-binding</keyword>
<dbReference type="InterPro" id="IPR001611">
    <property type="entry name" value="Leu-rich_rpt"/>
</dbReference>
<dbReference type="Gene3D" id="1.25.40.10">
    <property type="entry name" value="Tetratricopeptide repeat domain"/>
    <property type="match status" value="2"/>
</dbReference>
<dbReference type="PANTHER" id="PTHR46332">
    <property type="entry name" value="ASPARTATE BETA-HYDROXYLASE DOMAIN-CONTAINING PROTEIN 2"/>
    <property type="match status" value="1"/>
</dbReference>
<dbReference type="InterPro" id="IPR007803">
    <property type="entry name" value="Asp/Arg/Pro-Hydrxlase"/>
</dbReference>
<dbReference type="GO" id="GO:0016020">
    <property type="term" value="C:membrane"/>
    <property type="evidence" value="ECO:0007669"/>
    <property type="project" value="TreeGrafter"/>
</dbReference>
<dbReference type="SUPFAM" id="SSF51197">
    <property type="entry name" value="Clavaminate synthase-like"/>
    <property type="match status" value="1"/>
</dbReference>
<sequence>MGSAASIEHRWRMENATTAEVSEIVQALTEDQQLLLLKALHVEEEKRAEETRLSASLKVKKVNSASEASSHKSHLYFTLRDRPAIVENTENISYHGHIKAEAPACYVSFPGKYAAGWDALIKEQHDLSVACVFLCTPEDGLGQHSSSPDGRCYCHQIYGERDYKTFGYLRILPANCSVEEENRQRTKALATRMVVLREGASKEDREAAEMEAQRAWEESGRTASWGCQWFHVWKEKVSAAVALKQRLKVVFFPGQAGEGREAFHDLPHADLWNGVGCGGSQKCEIAYLDLMKKDHGNAWDYDQVDVGHFLKSEFQVGAKVDALDGKEWCRGTLVTVPSAIPKDPKETTWTVRNARNGKTFATNRVRHADLIRKMLTDLGEEEFMKLVKGMLPEGSEVVKGEEYVLPHGTPCFAVRLRMKHIALRQQMRNLVLSNEFEIKINQALLEKQQGQWQLQVDKSLFCEIFEEELHRSELTEHQQEKLRAIHSALSTGAVHLSAVAGAGKTFVALHLVLDELRTKKRQVLFVAPSLGLGFHFVRWLMQSAEEIQLDVLKRMVLMHYPYDSFLSLEVEGNRLKALPVAAAAQLEFSLLVIDEAHEIFRPGVNREFLEKIPTHQRVLLSSRSQASSGGLNFPQVPEVKLTQVVRSSKRIVAGAAAFQGSFDKKDVTSLGPPGPPLKTFLFESGAEDLPEYVFYSIAALGHLMCNYSGLSFHNRLAFLVPDLDFLEKFQPALQEKLTTDFGQRHFQLTSCEDSFSILSTSEGSEGSEVLILDTVEHAKGLEHLFVICVALDAKVRDWQTNLITRSLIYQGITRAQLHALVVNRLLREGWLEFLGVVRFKEEAFEEPAALAETTNAAAAWAVEQREEFRRGSKDSKVDDFGFPLSDDSPKTLAEEELRSPPRTARAKKPTGDDTPSGMQARDSSVWDTENNEIHSPIQQLRFNPLDLAQGEAYMAVNCMEELLAAPKNSVREINLGSDLRGEVWDPKLPGHGDARVKAIAEALKVQRGVYTLRLTKSKIGLEGMQVLTTRVLTVKTIKELDLTESSLGADEAEALAEELKVNDRIKTLTLTNNNLGDQGAEALAEALFLNRNLKDLFLNHCEIGFPGAEAIVRACAAHPRLTGVNLQQNHLKGEGQKAFHQLVLEVVKAPTPCESARRKGMLLGDSCHLTMVVLSLSSLWHLGVRFREIFAMHLARGRFAAWRGRRFGAQLARLERQLARAPGNVESRSRLLLAYAGEFARCNFGGVLDETSAELLHLAHLHGSKLLSIADAARIQSLMEALWNLKDLKLYPLIAEFAVTLARHEECLSDFDWKGELQERGSMLHYETALQLLKSVNRMAEAQEIFDEAVSLERGGRRMIAWSQFYQTPSVYVRRLRPVSPWWEPGDLPLAEALEENVSEIRSELQGLLAKGGQMVLDPAYPRLTSVGDWDAIRLYHDKRWDPAAVALAPKTTEVLRDKLPGLSNGLPYIHHNTEEVCFFRMTPGTRIAMHSGGCNARVNLSLGLLGCSDSFIQVAGEERQWRDGELLAFDDSCDHSARHDGEQDRWVLLVGVMHPDLVKHPEIFRDAGVWRSEYESYGPEVWEKEVETGDVMEALARDPTADGLHLLQRRFASATRSPYWCAYISKYHFLVPPCWFGSPAAEPPEVEPGYPRWCKHVPESVRFVVLPCAENHNSTTSTSTVGGTVGGTSGLVADPPDLSPGRPTWCQHVPEMARGMVTMCQNRTADDVDALAIFWTLQKNSTDRSARLARSGPRCNACNVCIAACARSSAWRKALEVLERHQRPDMKSFGATAFALRFRGDKALELLSKMRQERLQPDLVVRTAVANACERAFMWEAALQLLPADAADAVAIGALASALAKGARWSDALHLWSSFATPNVKVAGAVVSACERAEQWTWALSIFGQMLMEGPAPDMPVADSVLRACSRGLAWEVACSLFTLRHSSSRKAICFGALGFSAAAVAFGIGKQWQEMFNILEGMHGQRLSADISALSMALGEAEQRGLQDRERQLFGSLSYVVPGLQRLSHLPPAEKKVRRIAVENPRDFFGCSQEDLDHRDAAISASRAKYDQHRSKELSLGPPIGRKIYVSNLRSKDGRKRVPKLTILDSEGNKWITLTKADVEQIMKWKDELNKELIRYQKKLE</sequence>
<comment type="caution">
    <text evidence="6">The sequence shown here is derived from an EMBL/GenBank/DDBJ whole genome shotgun (WGS) entry which is preliminary data.</text>
</comment>
<dbReference type="PROSITE" id="PS51192">
    <property type="entry name" value="HELICASE_ATP_BIND_1"/>
    <property type="match status" value="1"/>
</dbReference>
<evidence type="ECO:0000313" key="6">
    <source>
        <dbReference type="EMBL" id="CAI3992484.1"/>
    </source>
</evidence>
<reference evidence="6" key="1">
    <citation type="submission" date="2022-10" db="EMBL/GenBank/DDBJ databases">
        <authorList>
            <person name="Chen Y."/>
            <person name="Dougan E. K."/>
            <person name="Chan C."/>
            <person name="Rhodes N."/>
            <person name="Thang M."/>
        </authorList>
    </citation>
    <scope>NUCLEOTIDE SEQUENCE</scope>
</reference>
<dbReference type="InterPro" id="IPR032675">
    <property type="entry name" value="LRR_dom_sf"/>
</dbReference>
<dbReference type="EMBL" id="CAMXCT020001718">
    <property type="protein sequence ID" value="CAL1145859.1"/>
    <property type="molecule type" value="Genomic_DNA"/>
</dbReference>
<evidence type="ECO:0000256" key="2">
    <source>
        <dbReference type="ARBA" id="ARBA00022964"/>
    </source>
</evidence>
<dbReference type="Proteomes" id="UP001152797">
    <property type="component" value="Unassembled WGS sequence"/>
</dbReference>
<organism evidence="6">
    <name type="scientific">Cladocopium goreaui</name>
    <dbReference type="NCBI Taxonomy" id="2562237"/>
    <lineage>
        <taxon>Eukaryota</taxon>
        <taxon>Sar</taxon>
        <taxon>Alveolata</taxon>
        <taxon>Dinophyceae</taxon>
        <taxon>Suessiales</taxon>
        <taxon>Symbiodiniaceae</taxon>
        <taxon>Cladocopium</taxon>
    </lineage>
</organism>
<dbReference type="GO" id="GO:0003676">
    <property type="term" value="F:nucleic acid binding"/>
    <property type="evidence" value="ECO:0007669"/>
    <property type="project" value="InterPro"/>
</dbReference>
<protein>
    <submittedName>
        <fullName evidence="7">DEAD/DEAH box helicase domain-containing protein</fullName>
    </submittedName>
</protein>
<proteinExistence type="inferred from homology"/>
<keyword evidence="3" id="KW-0560">Oxidoreductase</keyword>
<dbReference type="EMBL" id="CAMXCT010001718">
    <property type="protein sequence ID" value="CAI3992484.1"/>
    <property type="molecule type" value="Genomic_DNA"/>
</dbReference>
<comment type="similarity">
    <text evidence="1">Belongs to the aspartyl/asparaginyl beta-hydroxylase family.</text>
</comment>
<keyword evidence="2" id="KW-0223">Dioxygenase</keyword>